<keyword evidence="1" id="KW-0677">Repeat</keyword>
<gene>
    <name evidence="4" type="ORF">DSM107014_10075</name>
</gene>
<dbReference type="PROSITE" id="PS50005">
    <property type="entry name" value="TPR"/>
    <property type="match status" value="7"/>
</dbReference>
<dbReference type="SUPFAM" id="SSF53756">
    <property type="entry name" value="UDP-Glycosyltransferase/glycogen phosphorylase"/>
    <property type="match status" value="1"/>
</dbReference>
<evidence type="ECO:0000256" key="1">
    <source>
        <dbReference type="ARBA" id="ARBA00022737"/>
    </source>
</evidence>
<dbReference type="Gene3D" id="1.25.40.10">
    <property type="entry name" value="Tetratricopeptide repeat domain"/>
    <property type="match status" value="3"/>
</dbReference>
<evidence type="ECO:0000313" key="5">
    <source>
        <dbReference type="Proteomes" id="UP000767446"/>
    </source>
</evidence>
<evidence type="ECO:0000256" key="3">
    <source>
        <dbReference type="PROSITE-ProRule" id="PRU00339"/>
    </source>
</evidence>
<keyword evidence="2 3" id="KW-0802">TPR repeat</keyword>
<reference evidence="4" key="1">
    <citation type="submission" date="2021-02" db="EMBL/GenBank/DDBJ databases">
        <title>Metagenome analyses of Stigonema ocellatum DSM 106950, Chlorogloea purpurea SAG 13.99 and Gomphosphaeria aponina DSM 107014.</title>
        <authorList>
            <person name="Marter P."/>
            <person name="Huang S."/>
        </authorList>
    </citation>
    <scope>NUCLEOTIDE SEQUENCE</scope>
    <source>
        <strain evidence="4">JP213</strain>
    </source>
</reference>
<dbReference type="InterPro" id="IPR011990">
    <property type="entry name" value="TPR-like_helical_dom_sf"/>
</dbReference>
<dbReference type="AlphaFoldDB" id="A0A941GU13"/>
<protein>
    <submittedName>
        <fullName evidence="4">Tetratricopeptide repeat protein</fullName>
    </submittedName>
</protein>
<dbReference type="Pfam" id="PF13432">
    <property type="entry name" value="TPR_16"/>
    <property type="match status" value="1"/>
</dbReference>
<dbReference type="Pfam" id="PF14559">
    <property type="entry name" value="TPR_19"/>
    <property type="match status" value="1"/>
</dbReference>
<dbReference type="Pfam" id="PF13414">
    <property type="entry name" value="TPR_11"/>
    <property type="match status" value="2"/>
</dbReference>
<feature type="repeat" description="TPR" evidence="3">
    <location>
        <begin position="10"/>
        <end position="43"/>
    </location>
</feature>
<dbReference type="Proteomes" id="UP000767446">
    <property type="component" value="Unassembled WGS sequence"/>
</dbReference>
<feature type="repeat" description="TPR" evidence="3">
    <location>
        <begin position="368"/>
        <end position="401"/>
    </location>
</feature>
<dbReference type="Pfam" id="PF13181">
    <property type="entry name" value="TPR_8"/>
    <property type="match status" value="1"/>
</dbReference>
<feature type="repeat" description="TPR" evidence="3">
    <location>
        <begin position="189"/>
        <end position="222"/>
    </location>
</feature>
<comment type="caution">
    <text evidence="4">The sequence shown here is derived from an EMBL/GenBank/DDBJ whole genome shotgun (WGS) entry which is preliminary data.</text>
</comment>
<dbReference type="SUPFAM" id="SSF48452">
    <property type="entry name" value="TPR-like"/>
    <property type="match status" value="1"/>
</dbReference>
<evidence type="ECO:0000256" key="2">
    <source>
        <dbReference type="ARBA" id="ARBA00022803"/>
    </source>
</evidence>
<dbReference type="Pfam" id="PF13692">
    <property type="entry name" value="Glyco_trans_1_4"/>
    <property type="match status" value="1"/>
</dbReference>
<evidence type="ECO:0000313" key="4">
    <source>
        <dbReference type="EMBL" id="MBR8828227.1"/>
    </source>
</evidence>
<dbReference type="SMART" id="SM00028">
    <property type="entry name" value="TPR"/>
    <property type="match status" value="10"/>
</dbReference>
<dbReference type="PANTHER" id="PTHR44943">
    <property type="entry name" value="CELLULOSE SYNTHASE OPERON PROTEIN C"/>
    <property type="match status" value="1"/>
</dbReference>
<accession>A0A941GU13</accession>
<dbReference type="Gene3D" id="3.40.50.2000">
    <property type="entry name" value="Glycogen Phosphorylase B"/>
    <property type="match status" value="2"/>
</dbReference>
<dbReference type="CDD" id="cd03801">
    <property type="entry name" value="GT4_PimA-like"/>
    <property type="match status" value="1"/>
</dbReference>
<organism evidence="4 5">
    <name type="scientific">Gomphosphaeria aponina SAG 52.96 = DSM 107014</name>
    <dbReference type="NCBI Taxonomy" id="1521640"/>
    <lineage>
        <taxon>Bacteria</taxon>
        <taxon>Bacillati</taxon>
        <taxon>Cyanobacteriota</taxon>
        <taxon>Cyanophyceae</taxon>
        <taxon>Oscillatoriophycideae</taxon>
        <taxon>Chroococcales</taxon>
        <taxon>Gomphosphaeriaceae</taxon>
        <taxon>Gomphosphaeria</taxon>
    </lineage>
</organism>
<dbReference type="InterPro" id="IPR051685">
    <property type="entry name" value="Ycf3/AcsC/BcsC/TPR_MFPF"/>
</dbReference>
<sequence length="873" mass="100021">MNKDNNTKTVNAYLEEGKKLKQTGSHELAIEKFSFALQIDENCIIALNELGEIYEGKKAYDVASSYIERSIAIGPTHQAYAQLARLQLAQKNIIEAISAYEKAIALNPKSPIYIEYGDALYQNGQFEKAKLAYEKALEKKPVDAHWLYKKLAQTQLELGEIKAALTAYSMAIKLQPQKIAELIDSKQPAWFYNELGDVLREQGMVEKAIAIYQQALQKKPLQPQYIYSKLGDAYQEQEEYNEAITCYRKALALNRDLPGVSGNLGKILAKKGRQYLREAVSFYGNATQQEQEVIKLLQNELSEAIEKVFPSKQQNVFLAFQNKNHKLNQRRELLAKYVANGKQFIQLQKLDEAIIWLKIAIDYDPTNSEAYFQLGNARAQQNDLAQGINFYEQAIKLEPDKCWYYNGLGDALSGKWLFEEAIAAYERAIELKPDFEGFHHNLEKTQAKQKPWQRLIDYCKKLRYLDVGKKLKLLMITPYPPYPPNTGGAMRMFEQLKYLGERHHLTVVSFIFNDEDYKIEEALKKYCNFAFMVKLGVPIQPRKVNQQKQIYQWQTWGMTKVLNQLSKVSFDAVLFDFIFSTPYHPLFSNQITILNEHNIESNILKQCAQMEQSDLEETAQDTSAVQVFLDAQRESKLLRNYENQTWPKFTLRTVVSYDDLREIESRSPTGKTIVVKNGIDTKNIVPLENTDAQKMLYMGTMAYYPNIDAVVYFAQEILPKIREQGCDIPFTIAGRDPATQVQELTKLDPKIEVIANPASMRQVAQECGIVVVPLRLGSGTRIKILEAMAMGLPIISTSIGCEGLEVTDGVHLLIRDEPQEFAEAILELSYDLDLRKKLRHNGRNLVEQDYYWGNIFAQYEQEILSLVAARKKC</sequence>
<proteinExistence type="predicted"/>
<name>A0A941GU13_9CHRO</name>
<dbReference type="PANTHER" id="PTHR44943:SF4">
    <property type="entry name" value="TPR REPEAT-CONTAINING PROTEIN MJ0798"/>
    <property type="match status" value="1"/>
</dbReference>
<feature type="repeat" description="TPR" evidence="3">
    <location>
        <begin position="77"/>
        <end position="110"/>
    </location>
</feature>
<dbReference type="InterPro" id="IPR019734">
    <property type="entry name" value="TPR_rpt"/>
</dbReference>
<feature type="repeat" description="TPR" evidence="3">
    <location>
        <begin position="224"/>
        <end position="257"/>
    </location>
</feature>
<dbReference type="EMBL" id="JADQBC010000060">
    <property type="protein sequence ID" value="MBR8828227.1"/>
    <property type="molecule type" value="Genomic_DNA"/>
</dbReference>
<dbReference type="PROSITE" id="PS50293">
    <property type="entry name" value="TPR_REGION"/>
    <property type="match status" value="2"/>
</dbReference>
<feature type="repeat" description="TPR" evidence="3">
    <location>
        <begin position="402"/>
        <end position="435"/>
    </location>
</feature>
<feature type="repeat" description="TPR" evidence="3">
    <location>
        <begin position="145"/>
        <end position="178"/>
    </location>
</feature>